<feature type="non-terminal residue" evidence="1">
    <location>
        <position position="1"/>
    </location>
</feature>
<gene>
    <name evidence="1" type="ORF">Tci_902309</name>
</gene>
<protein>
    <submittedName>
        <fullName evidence="1">Uncharacterized protein</fullName>
    </submittedName>
</protein>
<proteinExistence type="predicted"/>
<comment type="caution">
    <text evidence="1">The sequence shown here is derived from an EMBL/GenBank/DDBJ whole genome shotgun (WGS) entry which is preliminary data.</text>
</comment>
<sequence>APSRVSNMTGLDSRTKCDLLSTLNPGNELFNSGDGSISVANTVNGPLGKDEHPVEGLTQFKSSLLVSPTAPLPLEQYNVDVAATFGVLLTTIDDLDVLTKDIKAGKNEELLSGMTNDKRKAVMDALVAMCDLIEAENTHLTSVGPIGSIPIDTAINADEIP</sequence>
<reference evidence="1" key="1">
    <citation type="journal article" date="2019" name="Sci. Rep.">
        <title>Draft genome of Tanacetum cinerariifolium, the natural source of mosquito coil.</title>
        <authorList>
            <person name="Yamashiro T."/>
            <person name="Shiraishi A."/>
            <person name="Satake H."/>
            <person name="Nakayama K."/>
        </authorList>
    </citation>
    <scope>NUCLEOTIDE SEQUENCE</scope>
</reference>
<dbReference type="EMBL" id="BKCJ011403018">
    <property type="protein sequence ID" value="GFD30340.1"/>
    <property type="molecule type" value="Genomic_DNA"/>
</dbReference>
<feature type="non-terminal residue" evidence="1">
    <location>
        <position position="161"/>
    </location>
</feature>
<name>A0A699V6P3_TANCI</name>
<organism evidence="1">
    <name type="scientific">Tanacetum cinerariifolium</name>
    <name type="common">Dalmatian daisy</name>
    <name type="synonym">Chrysanthemum cinerariifolium</name>
    <dbReference type="NCBI Taxonomy" id="118510"/>
    <lineage>
        <taxon>Eukaryota</taxon>
        <taxon>Viridiplantae</taxon>
        <taxon>Streptophyta</taxon>
        <taxon>Embryophyta</taxon>
        <taxon>Tracheophyta</taxon>
        <taxon>Spermatophyta</taxon>
        <taxon>Magnoliopsida</taxon>
        <taxon>eudicotyledons</taxon>
        <taxon>Gunneridae</taxon>
        <taxon>Pentapetalae</taxon>
        <taxon>asterids</taxon>
        <taxon>campanulids</taxon>
        <taxon>Asterales</taxon>
        <taxon>Asteraceae</taxon>
        <taxon>Asteroideae</taxon>
        <taxon>Anthemideae</taxon>
        <taxon>Anthemidinae</taxon>
        <taxon>Tanacetum</taxon>
    </lineage>
</organism>
<evidence type="ECO:0000313" key="1">
    <source>
        <dbReference type="EMBL" id="GFD30340.1"/>
    </source>
</evidence>
<dbReference type="AlphaFoldDB" id="A0A699V6P3"/>
<accession>A0A699V6P3</accession>